<dbReference type="AlphaFoldDB" id="A0A7J6D548"/>
<feature type="compositionally biased region" description="Pro residues" evidence="1">
    <location>
        <begin position="119"/>
        <end position="130"/>
    </location>
</feature>
<organism evidence="2 3">
    <name type="scientific">Onychostoma macrolepis</name>
    <dbReference type="NCBI Taxonomy" id="369639"/>
    <lineage>
        <taxon>Eukaryota</taxon>
        <taxon>Metazoa</taxon>
        <taxon>Chordata</taxon>
        <taxon>Craniata</taxon>
        <taxon>Vertebrata</taxon>
        <taxon>Euteleostomi</taxon>
        <taxon>Actinopterygii</taxon>
        <taxon>Neopterygii</taxon>
        <taxon>Teleostei</taxon>
        <taxon>Ostariophysi</taxon>
        <taxon>Cypriniformes</taxon>
        <taxon>Cyprinidae</taxon>
        <taxon>Acrossocheilinae</taxon>
        <taxon>Onychostoma</taxon>
    </lineage>
</organism>
<evidence type="ECO:0000313" key="3">
    <source>
        <dbReference type="Proteomes" id="UP000579812"/>
    </source>
</evidence>
<keyword evidence="3" id="KW-1185">Reference proteome</keyword>
<dbReference type="EMBL" id="JAAMOB010000004">
    <property type="protein sequence ID" value="KAF4114388.1"/>
    <property type="molecule type" value="Genomic_DNA"/>
</dbReference>
<name>A0A7J6D548_9TELE</name>
<feature type="region of interest" description="Disordered" evidence="1">
    <location>
        <begin position="80"/>
        <end position="180"/>
    </location>
</feature>
<protein>
    <submittedName>
        <fullName evidence="2">Uncharacterized protein</fullName>
    </submittedName>
</protein>
<gene>
    <name evidence="2" type="ORF">G5714_004611</name>
</gene>
<sequence>MSWPRSGMVLDQILPTFGPNHHKGIRIWSGAGPVLAQIRKKRIHAGIGPLCQKTPAQDYVQLYKNLVHIFAKRLKDVTLNRTNQTSRTSPNPANPTRHTSGNYIPANTSFRALTRAPPRASPPRASPPRGPYRASAPRVDPYRQRLSYNSPTTTAAEARQQQSPAQPDRPSYAQAVSGGVSQANAELHDIQHMLSII</sequence>
<accession>A0A7J6D548</accession>
<proteinExistence type="predicted"/>
<evidence type="ECO:0000256" key="1">
    <source>
        <dbReference type="SAM" id="MobiDB-lite"/>
    </source>
</evidence>
<feature type="compositionally biased region" description="Polar residues" evidence="1">
    <location>
        <begin position="146"/>
        <end position="165"/>
    </location>
</feature>
<evidence type="ECO:0000313" key="2">
    <source>
        <dbReference type="EMBL" id="KAF4114388.1"/>
    </source>
</evidence>
<dbReference type="Proteomes" id="UP000579812">
    <property type="component" value="Unassembled WGS sequence"/>
</dbReference>
<feature type="compositionally biased region" description="Polar residues" evidence="1">
    <location>
        <begin position="80"/>
        <end position="111"/>
    </location>
</feature>
<comment type="caution">
    <text evidence="2">The sequence shown here is derived from an EMBL/GenBank/DDBJ whole genome shotgun (WGS) entry which is preliminary data.</text>
</comment>
<reference evidence="2 3" key="1">
    <citation type="submission" date="2020-04" db="EMBL/GenBank/DDBJ databases">
        <title>Chromosome-level genome assembly of a cyprinid fish Onychostoma macrolepis by integration of Nanopore Sequencing, Bionano and Hi-C technology.</title>
        <authorList>
            <person name="Wang D."/>
        </authorList>
    </citation>
    <scope>NUCLEOTIDE SEQUENCE [LARGE SCALE GENOMIC DNA]</scope>
    <source>
        <strain evidence="2">SWU-2019</strain>
        <tissue evidence="2">Muscle</tissue>
    </source>
</reference>